<evidence type="ECO:0000256" key="5">
    <source>
        <dbReference type="ARBA" id="ARBA00022840"/>
    </source>
</evidence>
<sequence>MKKVAVINDLSGFGKCSLSVALPIISVLSVQCVPLATAVFTSQTGFEDYSYTDLTDMIEEYIKNWKLNNASFDGIYSGYITDYKQAILVKRFIEEFRKEDTFLLIDPVLGDNGETYKMFTNDLLEIHKELTRQANIITPNLTEACLLADIPVEDILKCDKDRDSLIELASSAATILSKNAITNQEVIITGISVREGDSYYVYNLVLSEGEINLSKTPMIDKSFSGTGDIFASIITALKLNGLMTFKAVEIAQDFIAEAINDTPADADTRDGVYFEKELANLASVLRDNIYY</sequence>
<dbReference type="EMBL" id="FNHZ01000003">
    <property type="protein sequence ID" value="SDM85923.1"/>
    <property type="molecule type" value="Genomic_DNA"/>
</dbReference>
<dbReference type="GO" id="GO:0008478">
    <property type="term" value="F:pyridoxal kinase activity"/>
    <property type="evidence" value="ECO:0007669"/>
    <property type="project" value="UniProtKB-EC"/>
</dbReference>
<keyword evidence="8" id="KW-1185">Reference proteome</keyword>
<evidence type="ECO:0000313" key="8">
    <source>
        <dbReference type="Proteomes" id="UP000187651"/>
    </source>
</evidence>
<evidence type="ECO:0000256" key="2">
    <source>
        <dbReference type="ARBA" id="ARBA00022679"/>
    </source>
</evidence>
<feature type="domain" description="Pyridoxamine kinase/Phosphomethylpyrimidine kinase" evidence="6">
    <location>
        <begin position="28"/>
        <end position="262"/>
    </location>
</feature>
<evidence type="ECO:0000256" key="1">
    <source>
        <dbReference type="ARBA" id="ARBA00012104"/>
    </source>
</evidence>
<dbReference type="Proteomes" id="UP000187651">
    <property type="component" value="Unassembled WGS sequence"/>
</dbReference>
<accession>A0A1G9WP13</accession>
<evidence type="ECO:0000259" key="6">
    <source>
        <dbReference type="Pfam" id="PF08543"/>
    </source>
</evidence>
<dbReference type="GO" id="GO:0005829">
    <property type="term" value="C:cytosol"/>
    <property type="evidence" value="ECO:0007669"/>
    <property type="project" value="TreeGrafter"/>
</dbReference>
<gene>
    <name evidence="7" type="ORF">SAMN05216544_1276</name>
</gene>
<reference evidence="8" key="1">
    <citation type="submission" date="2016-10" db="EMBL/GenBank/DDBJ databases">
        <authorList>
            <person name="Varghese N."/>
            <person name="Submissions S."/>
        </authorList>
    </citation>
    <scope>NUCLEOTIDE SEQUENCE [LARGE SCALE GENOMIC DNA]</scope>
    <source>
        <strain evidence="8">M83</strain>
    </source>
</reference>
<dbReference type="NCBIfam" id="NF005491">
    <property type="entry name" value="PRK07105.1"/>
    <property type="match status" value="1"/>
</dbReference>
<dbReference type="SUPFAM" id="SSF53613">
    <property type="entry name" value="Ribokinase-like"/>
    <property type="match status" value="1"/>
</dbReference>
<dbReference type="PANTHER" id="PTHR10534:SF2">
    <property type="entry name" value="PYRIDOXAL KINASE"/>
    <property type="match status" value="1"/>
</dbReference>
<dbReference type="InterPro" id="IPR013749">
    <property type="entry name" value="PM/HMP-P_kinase-1"/>
</dbReference>
<evidence type="ECO:0000256" key="4">
    <source>
        <dbReference type="ARBA" id="ARBA00022777"/>
    </source>
</evidence>
<keyword evidence="4 7" id="KW-0418">Kinase</keyword>
<keyword evidence="3" id="KW-0547">Nucleotide-binding</keyword>
<dbReference type="GO" id="GO:0005524">
    <property type="term" value="F:ATP binding"/>
    <property type="evidence" value="ECO:0007669"/>
    <property type="project" value="UniProtKB-KW"/>
</dbReference>
<dbReference type="AlphaFoldDB" id="A0A1G9WP13"/>
<proteinExistence type="predicted"/>
<dbReference type="InterPro" id="IPR004625">
    <property type="entry name" value="PyrdxlKinase"/>
</dbReference>
<dbReference type="RefSeq" id="WP_074521441.1">
    <property type="nucleotide sequence ID" value="NZ_FNHZ01000003.1"/>
</dbReference>
<evidence type="ECO:0000313" key="7">
    <source>
        <dbReference type="EMBL" id="SDM85923.1"/>
    </source>
</evidence>
<dbReference type="EC" id="2.7.1.35" evidence="1"/>
<dbReference type="InterPro" id="IPR029056">
    <property type="entry name" value="Ribokinase-like"/>
</dbReference>
<keyword evidence="5" id="KW-0067">ATP-binding</keyword>
<dbReference type="Gene3D" id="3.40.1190.20">
    <property type="match status" value="1"/>
</dbReference>
<protein>
    <recommendedName>
        <fullName evidence="1">pyridoxal kinase</fullName>
        <ecNumber evidence="1">2.7.1.35</ecNumber>
    </recommendedName>
</protein>
<dbReference type="Pfam" id="PF08543">
    <property type="entry name" value="Phos_pyr_kin"/>
    <property type="match status" value="1"/>
</dbReference>
<dbReference type="GO" id="GO:0009443">
    <property type="term" value="P:pyridoxal 5'-phosphate salvage"/>
    <property type="evidence" value="ECO:0007669"/>
    <property type="project" value="InterPro"/>
</dbReference>
<keyword evidence="2" id="KW-0808">Transferase</keyword>
<dbReference type="OrthoDB" id="9800808at2"/>
<organism evidence="7 8">
    <name type="scientific">Lachnospira pectinoschiza</name>
    <dbReference type="NCBI Taxonomy" id="28052"/>
    <lineage>
        <taxon>Bacteria</taxon>
        <taxon>Bacillati</taxon>
        <taxon>Bacillota</taxon>
        <taxon>Clostridia</taxon>
        <taxon>Lachnospirales</taxon>
        <taxon>Lachnospiraceae</taxon>
        <taxon>Lachnospira</taxon>
    </lineage>
</organism>
<evidence type="ECO:0000256" key="3">
    <source>
        <dbReference type="ARBA" id="ARBA00022741"/>
    </source>
</evidence>
<dbReference type="PANTHER" id="PTHR10534">
    <property type="entry name" value="PYRIDOXAL KINASE"/>
    <property type="match status" value="1"/>
</dbReference>
<name>A0A1G9WP13_9FIRM</name>